<accession>A0AAD8HNP4</accession>
<feature type="coiled-coil region" evidence="1">
    <location>
        <begin position="16"/>
        <end position="43"/>
    </location>
</feature>
<keyword evidence="3" id="KW-1185">Reference proteome</keyword>
<dbReference type="Proteomes" id="UP001237642">
    <property type="component" value="Unassembled WGS sequence"/>
</dbReference>
<dbReference type="AlphaFoldDB" id="A0AAD8HNP4"/>
<reference evidence="2" key="1">
    <citation type="submission" date="2023-02" db="EMBL/GenBank/DDBJ databases">
        <title>Genome of toxic invasive species Heracleum sosnowskyi carries increased number of genes despite the absence of recent whole-genome duplications.</title>
        <authorList>
            <person name="Schelkunov M."/>
            <person name="Shtratnikova V."/>
            <person name="Makarenko M."/>
            <person name="Klepikova A."/>
            <person name="Omelchenko D."/>
            <person name="Novikova G."/>
            <person name="Obukhova E."/>
            <person name="Bogdanov V."/>
            <person name="Penin A."/>
            <person name="Logacheva M."/>
        </authorList>
    </citation>
    <scope>NUCLEOTIDE SEQUENCE</scope>
    <source>
        <strain evidence="2">Hsosn_3</strain>
        <tissue evidence="2">Leaf</tissue>
    </source>
</reference>
<reference evidence="2" key="2">
    <citation type="submission" date="2023-05" db="EMBL/GenBank/DDBJ databases">
        <authorList>
            <person name="Schelkunov M.I."/>
        </authorList>
    </citation>
    <scope>NUCLEOTIDE SEQUENCE</scope>
    <source>
        <strain evidence="2">Hsosn_3</strain>
        <tissue evidence="2">Leaf</tissue>
    </source>
</reference>
<keyword evidence="1" id="KW-0175">Coiled coil</keyword>
<name>A0AAD8HNP4_9APIA</name>
<proteinExistence type="predicted"/>
<organism evidence="2 3">
    <name type="scientific">Heracleum sosnowskyi</name>
    <dbReference type="NCBI Taxonomy" id="360622"/>
    <lineage>
        <taxon>Eukaryota</taxon>
        <taxon>Viridiplantae</taxon>
        <taxon>Streptophyta</taxon>
        <taxon>Embryophyta</taxon>
        <taxon>Tracheophyta</taxon>
        <taxon>Spermatophyta</taxon>
        <taxon>Magnoliopsida</taxon>
        <taxon>eudicotyledons</taxon>
        <taxon>Gunneridae</taxon>
        <taxon>Pentapetalae</taxon>
        <taxon>asterids</taxon>
        <taxon>campanulids</taxon>
        <taxon>Apiales</taxon>
        <taxon>Apiaceae</taxon>
        <taxon>Apioideae</taxon>
        <taxon>apioid superclade</taxon>
        <taxon>Tordylieae</taxon>
        <taxon>Tordyliinae</taxon>
        <taxon>Heracleum</taxon>
    </lineage>
</organism>
<sequence length="124" mass="13687">MRDDLQVAVDFNKKSQEASFSQLSKLKSEIEELKKKLTCLETEKHTVEFSDGSCLQGLVFCGDGSQSGVRTIPYSSQFSSLAVLPVVSCEIKNTCTQLNHAVAFLFLKHPSLLQVFAGIDNGWL</sequence>
<comment type="caution">
    <text evidence="2">The sequence shown here is derived from an EMBL/GenBank/DDBJ whole genome shotgun (WGS) entry which is preliminary data.</text>
</comment>
<evidence type="ECO:0000313" key="3">
    <source>
        <dbReference type="Proteomes" id="UP001237642"/>
    </source>
</evidence>
<dbReference type="EMBL" id="JAUIZM010000008">
    <property type="protein sequence ID" value="KAK1369445.1"/>
    <property type="molecule type" value="Genomic_DNA"/>
</dbReference>
<evidence type="ECO:0000256" key="1">
    <source>
        <dbReference type="SAM" id="Coils"/>
    </source>
</evidence>
<protein>
    <submittedName>
        <fullName evidence="2">Uncharacterized protein</fullName>
    </submittedName>
</protein>
<gene>
    <name evidence="2" type="ORF">POM88_035537</name>
</gene>
<evidence type="ECO:0000313" key="2">
    <source>
        <dbReference type="EMBL" id="KAK1369445.1"/>
    </source>
</evidence>